<evidence type="ECO:0000313" key="1">
    <source>
        <dbReference type="EMBL" id="KAH7988017.1"/>
    </source>
</evidence>
<reference evidence="1" key="1">
    <citation type="submission" date="2021-08" db="EMBL/GenBank/DDBJ databases">
        <title>The first chromosome-level gecko genome reveals the dynamic sex chromosomes of Neotropical dwarf geckos (Sphaerodactylidae: Sphaerodactylus).</title>
        <authorList>
            <person name="Pinto B.J."/>
            <person name="Keating S.E."/>
            <person name="Gamble T."/>
        </authorList>
    </citation>
    <scope>NUCLEOTIDE SEQUENCE</scope>
    <source>
        <strain evidence="1">TG3544</strain>
    </source>
</reference>
<evidence type="ECO:0000313" key="2">
    <source>
        <dbReference type="Proteomes" id="UP000827872"/>
    </source>
</evidence>
<protein>
    <submittedName>
        <fullName evidence="1">Uncharacterized protein</fullName>
    </submittedName>
</protein>
<dbReference type="EMBL" id="CM037623">
    <property type="protein sequence ID" value="KAH7988017.1"/>
    <property type="molecule type" value="Genomic_DNA"/>
</dbReference>
<sequence length="380" mass="43773">MREAVLHYKRKVEEEQGLRQWIRTLEEALEQHRQLKEETSTEFTPFRKWEDMMEPQTERGVCAKEGILLPPKMPHVKLDPEKGARTSNQESGSFLNEQERSEGEMRTIKGNFDDKSSVEMQTLMRELETLKRENRKLAEEYAKKASQLQASHEIDKETQRKATQQSGADSCQGWPQRDDCEAASQQQRRKMEADLETKGQRIFELTKHSQKLKAAMQDLELQLKEARQANAESKRTMKTLEEELSFVKERLLIQENGLLQKTEAMETALNSQSKTRDEAGDSRKQILHLRQPLPSKQSPWGKDLNPRGSASRETEALTAQHREELCKTKQASDEEKILLKEQLAKGLEDLAKKHALELKAAQAAMDAHRKEPQKVGLSYS</sequence>
<gene>
    <name evidence="1" type="ORF">K3G42_003639</name>
</gene>
<name>A0ACB8E734_9SAUR</name>
<accession>A0ACB8E734</accession>
<organism evidence="1 2">
    <name type="scientific">Sphaerodactylus townsendi</name>
    <dbReference type="NCBI Taxonomy" id="933632"/>
    <lineage>
        <taxon>Eukaryota</taxon>
        <taxon>Metazoa</taxon>
        <taxon>Chordata</taxon>
        <taxon>Craniata</taxon>
        <taxon>Vertebrata</taxon>
        <taxon>Euteleostomi</taxon>
        <taxon>Lepidosauria</taxon>
        <taxon>Squamata</taxon>
        <taxon>Bifurcata</taxon>
        <taxon>Gekkota</taxon>
        <taxon>Sphaerodactylidae</taxon>
        <taxon>Sphaerodactylus</taxon>
    </lineage>
</organism>
<comment type="caution">
    <text evidence="1">The sequence shown here is derived from an EMBL/GenBank/DDBJ whole genome shotgun (WGS) entry which is preliminary data.</text>
</comment>
<keyword evidence="2" id="KW-1185">Reference proteome</keyword>
<dbReference type="Proteomes" id="UP000827872">
    <property type="component" value="Linkage Group LG10"/>
</dbReference>
<proteinExistence type="predicted"/>